<dbReference type="AlphaFoldDB" id="Q4TI22"/>
<dbReference type="EMBL" id="CAAE01002456">
    <property type="protein sequence ID" value="CAF87460.1"/>
    <property type="molecule type" value="Genomic_DNA"/>
</dbReference>
<organism evidence="2">
    <name type="scientific">Tetraodon nigroviridis</name>
    <name type="common">Spotted green pufferfish</name>
    <name type="synonym">Chelonodon nigroviridis</name>
    <dbReference type="NCBI Taxonomy" id="99883"/>
    <lineage>
        <taxon>Eukaryota</taxon>
        <taxon>Metazoa</taxon>
        <taxon>Chordata</taxon>
        <taxon>Craniata</taxon>
        <taxon>Vertebrata</taxon>
        <taxon>Euteleostomi</taxon>
        <taxon>Actinopterygii</taxon>
        <taxon>Neopterygii</taxon>
        <taxon>Teleostei</taxon>
        <taxon>Neoteleostei</taxon>
        <taxon>Acanthomorphata</taxon>
        <taxon>Eupercaria</taxon>
        <taxon>Tetraodontiformes</taxon>
        <taxon>Tetradontoidea</taxon>
        <taxon>Tetraodontidae</taxon>
        <taxon>Tetraodon</taxon>
    </lineage>
</organism>
<proteinExistence type="predicted"/>
<reference evidence="2" key="2">
    <citation type="submission" date="2004-02" db="EMBL/GenBank/DDBJ databases">
        <authorList>
            <consortium name="Genoscope"/>
            <consortium name="Whitehead Institute Centre for Genome Research"/>
        </authorList>
    </citation>
    <scope>NUCLEOTIDE SEQUENCE</scope>
</reference>
<accession>Q4TI22</accession>
<name>Q4TI22_TETNG</name>
<feature type="non-terminal residue" evidence="2">
    <location>
        <position position="1"/>
    </location>
</feature>
<dbReference type="KEGG" id="tng:GSTEN00000169G001"/>
<sequence>SLTDVASSSRTRRSWHRQPMASPCTAPRSLSRATW</sequence>
<protein>
    <submittedName>
        <fullName evidence="2">(spotted green pufferfish) hypothetical protein</fullName>
    </submittedName>
</protein>
<feature type="region of interest" description="Disordered" evidence="1">
    <location>
        <begin position="1"/>
        <end position="35"/>
    </location>
</feature>
<evidence type="ECO:0000313" key="2">
    <source>
        <dbReference type="EMBL" id="CAF87460.1"/>
    </source>
</evidence>
<gene>
    <name evidence="2" type="ORF">GSTENG00000169001</name>
</gene>
<evidence type="ECO:0000256" key="1">
    <source>
        <dbReference type="SAM" id="MobiDB-lite"/>
    </source>
</evidence>
<comment type="caution">
    <text evidence="2">The sequence shown here is derived from an EMBL/GenBank/DDBJ whole genome shotgun (WGS) entry which is preliminary data.</text>
</comment>
<reference evidence="2" key="1">
    <citation type="journal article" date="2004" name="Nature">
        <title>Genome duplication in the teleost fish Tetraodon nigroviridis reveals the early vertebrate proto-karyotype.</title>
        <authorList>
            <person name="Jaillon O."/>
            <person name="Aury J.-M."/>
            <person name="Brunet F."/>
            <person name="Petit J.-L."/>
            <person name="Stange-Thomann N."/>
            <person name="Mauceli E."/>
            <person name="Bouneau L."/>
            <person name="Fischer C."/>
            <person name="Ozouf-Costaz C."/>
            <person name="Bernot A."/>
            <person name="Nicaud S."/>
            <person name="Jaffe D."/>
            <person name="Fisher S."/>
            <person name="Lutfalla G."/>
            <person name="Dossat C."/>
            <person name="Segurens B."/>
            <person name="Dasilva C."/>
            <person name="Salanoubat M."/>
            <person name="Levy M."/>
            <person name="Boudet N."/>
            <person name="Castellano S."/>
            <person name="Anthouard V."/>
            <person name="Jubin C."/>
            <person name="Castelli V."/>
            <person name="Katinka M."/>
            <person name="Vacherie B."/>
            <person name="Biemont C."/>
            <person name="Skalli Z."/>
            <person name="Cattolico L."/>
            <person name="Poulain J."/>
            <person name="De Berardinis V."/>
            <person name="Cruaud C."/>
            <person name="Duprat S."/>
            <person name="Brottier P."/>
            <person name="Coutanceau J.-P."/>
            <person name="Gouzy J."/>
            <person name="Parra G."/>
            <person name="Lardier G."/>
            <person name="Chapple C."/>
            <person name="McKernan K.J."/>
            <person name="McEwan P."/>
            <person name="Bosak S."/>
            <person name="Kellis M."/>
            <person name="Volff J.-N."/>
            <person name="Guigo R."/>
            <person name="Zody M.C."/>
            <person name="Mesirov J."/>
            <person name="Lindblad-Toh K."/>
            <person name="Birren B."/>
            <person name="Nusbaum C."/>
            <person name="Kahn D."/>
            <person name="Robinson-Rechavi M."/>
            <person name="Laudet V."/>
            <person name="Schachter V."/>
            <person name="Quetier F."/>
            <person name="Saurin W."/>
            <person name="Scarpelli C."/>
            <person name="Wincker P."/>
            <person name="Lander E.S."/>
            <person name="Weissenbach J."/>
            <person name="Roest Crollius H."/>
        </authorList>
    </citation>
    <scope>NUCLEOTIDE SEQUENCE [LARGE SCALE GENOMIC DNA]</scope>
</reference>